<keyword evidence="1" id="KW-0812">Transmembrane</keyword>
<feature type="non-terminal residue" evidence="3">
    <location>
        <position position="1"/>
    </location>
</feature>
<dbReference type="AlphaFoldDB" id="A0A0C9VQ88"/>
<evidence type="ECO:0000256" key="1">
    <source>
        <dbReference type="SAM" id="Phobius"/>
    </source>
</evidence>
<proteinExistence type="predicted"/>
<name>A0A0C9VQ88_SPHS4</name>
<feature type="domain" description="DUF6535" evidence="2">
    <location>
        <begin position="1"/>
        <end position="92"/>
    </location>
</feature>
<evidence type="ECO:0000313" key="3">
    <source>
        <dbReference type="EMBL" id="KIJ44432.1"/>
    </source>
</evidence>
<dbReference type="Proteomes" id="UP000054279">
    <property type="component" value="Unassembled WGS sequence"/>
</dbReference>
<keyword evidence="4" id="KW-1185">Reference proteome</keyword>
<feature type="non-terminal residue" evidence="3">
    <location>
        <position position="92"/>
    </location>
</feature>
<evidence type="ECO:0000259" key="2">
    <source>
        <dbReference type="Pfam" id="PF20153"/>
    </source>
</evidence>
<reference evidence="3 4" key="1">
    <citation type="submission" date="2014-06" db="EMBL/GenBank/DDBJ databases">
        <title>Evolutionary Origins and Diversification of the Mycorrhizal Mutualists.</title>
        <authorList>
            <consortium name="DOE Joint Genome Institute"/>
            <consortium name="Mycorrhizal Genomics Consortium"/>
            <person name="Kohler A."/>
            <person name="Kuo A."/>
            <person name="Nagy L.G."/>
            <person name="Floudas D."/>
            <person name="Copeland A."/>
            <person name="Barry K.W."/>
            <person name="Cichocki N."/>
            <person name="Veneault-Fourrey C."/>
            <person name="LaButti K."/>
            <person name="Lindquist E.A."/>
            <person name="Lipzen A."/>
            <person name="Lundell T."/>
            <person name="Morin E."/>
            <person name="Murat C."/>
            <person name="Riley R."/>
            <person name="Ohm R."/>
            <person name="Sun H."/>
            <person name="Tunlid A."/>
            <person name="Henrissat B."/>
            <person name="Grigoriev I.V."/>
            <person name="Hibbett D.S."/>
            <person name="Martin F."/>
        </authorList>
    </citation>
    <scope>NUCLEOTIDE SEQUENCE [LARGE SCALE GENOMIC DNA]</scope>
    <source>
        <strain evidence="3 4">SS14</strain>
    </source>
</reference>
<dbReference type="EMBL" id="KN837117">
    <property type="protein sequence ID" value="KIJ44432.1"/>
    <property type="molecule type" value="Genomic_DNA"/>
</dbReference>
<keyword evidence="1" id="KW-0472">Membrane</keyword>
<dbReference type="OrthoDB" id="3235960at2759"/>
<dbReference type="Pfam" id="PF20153">
    <property type="entry name" value="DUF6535"/>
    <property type="match status" value="1"/>
</dbReference>
<dbReference type="HOGENOM" id="CLU_018688_3_0_1"/>
<sequence>AGLFSAVSSAFIVQAQSSLSLDTSDIKNDLLMIIAQAINPTVFFFFFFNQSHELSPSTGPASPGPDLWSQAFGYASLSTNLLAAFGAVLGKQ</sequence>
<keyword evidence="1" id="KW-1133">Transmembrane helix</keyword>
<evidence type="ECO:0000313" key="4">
    <source>
        <dbReference type="Proteomes" id="UP000054279"/>
    </source>
</evidence>
<gene>
    <name evidence="3" type="ORF">M422DRAFT_133404</name>
</gene>
<accession>A0A0C9VQ88</accession>
<dbReference type="InterPro" id="IPR045338">
    <property type="entry name" value="DUF6535"/>
</dbReference>
<organism evidence="3 4">
    <name type="scientific">Sphaerobolus stellatus (strain SS14)</name>
    <dbReference type="NCBI Taxonomy" id="990650"/>
    <lineage>
        <taxon>Eukaryota</taxon>
        <taxon>Fungi</taxon>
        <taxon>Dikarya</taxon>
        <taxon>Basidiomycota</taxon>
        <taxon>Agaricomycotina</taxon>
        <taxon>Agaricomycetes</taxon>
        <taxon>Phallomycetidae</taxon>
        <taxon>Geastrales</taxon>
        <taxon>Sphaerobolaceae</taxon>
        <taxon>Sphaerobolus</taxon>
    </lineage>
</organism>
<feature type="transmembrane region" description="Helical" evidence="1">
    <location>
        <begin position="30"/>
        <end position="48"/>
    </location>
</feature>
<protein>
    <recommendedName>
        <fullName evidence="2">DUF6535 domain-containing protein</fullName>
    </recommendedName>
</protein>